<evidence type="ECO:0000313" key="8">
    <source>
        <dbReference type="Proteomes" id="UP000054477"/>
    </source>
</evidence>
<evidence type="ECO:0000256" key="4">
    <source>
        <dbReference type="ARBA" id="ARBA00022833"/>
    </source>
</evidence>
<dbReference type="PROSITE" id="PS50157">
    <property type="entry name" value="ZINC_FINGER_C2H2_2"/>
    <property type="match status" value="2"/>
</dbReference>
<dbReference type="PANTHER" id="PTHR16515:SF58">
    <property type="entry name" value="ZINC FINGER PROTEIN 22"/>
    <property type="match status" value="1"/>
</dbReference>
<reference evidence="7 8" key="1">
    <citation type="submission" date="2014-04" db="EMBL/GenBank/DDBJ databases">
        <authorList>
            <consortium name="DOE Joint Genome Institute"/>
            <person name="Kuo A."/>
            <person name="Kohler A."/>
            <person name="Nagy L.G."/>
            <person name="Floudas D."/>
            <person name="Copeland A."/>
            <person name="Barry K.W."/>
            <person name="Cichocki N."/>
            <person name="Veneault-Fourrey C."/>
            <person name="LaButti K."/>
            <person name="Lindquist E.A."/>
            <person name="Lipzen A."/>
            <person name="Lundell T."/>
            <person name="Morin E."/>
            <person name="Murat C."/>
            <person name="Sun H."/>
            <person name="Tunlid A."/>
            <person name="Henrissat B."/>
            <person name="Grigoriev I.V."/>
            <person name="Hibbett D.S."/>
            <person name="Martin F."/>
            <person name="Nordberg H.P."/>
            <person name="Cantor M.N."/>
            <person name="Hua S.X."/>
        </authorList>
    </citation>
    <scope>NUCLEOTIDE SEQUENCE [LARGE SCALE GENOMIC DNA]</scope>
    <source>
        <strain evidence="7 8">LaAM-08-1</strain>
    </source>
</reference>
<evidence type="ECO:0000256" key="2">
    <source>
        <dbReference type="ARBA" id="ARBA00022737"/>
    </source>
</evidence>
<dbReference type="Pfam" id="PF00096">
    <property type="entry name" value="zf-C2H2"/>
    <property type="match status" value="1"/>
</dbReference>
<dbReference type="InterPro" id="IPR050331">
    <property type="entry name" value="Zinc_finger"/>
</dbReference>
<dbReference type="InterPro" id="IPR036236">
    <property type="entry name" value="Znf_C2H2_sf"/>
</dbReference>
<keyword evidence="1" id="KW-0479">Metal-binding</keyword>
<gene>
    <name evidence="7" type="ORF">K443DRAFT_60739</name>
</gene>
<dbReference type="STRING" id="1095629.A0A0C9WVA8"/>
<keyword evidence="4" id="KW-0862">Zinc</keyword>
<dbReference type="PROSITE" id="PS00028">
    <property type="entry name" value="ZINC_FINGER_C2H2_1"/>
    <property type="match status" value="1"/>
</dbReference>
<name>A0A0C9WVA8_9AGAR</name>
<dbReference type="EMBL" id="KN838899">
    <property type="protein sequence ID" value="KIJ92593.1"/>
    <property type="molecule type" value="Genomic_DNA"/>
</dbReference>
<dbReference type="Proteomes" id="UP000054477">
    <property type="component" value="Unassembled WGS sequence"/>
</dbReference>
<feature type="domain" description="C2H2-type" evidence="6">
    <location>
        <begin position="23"/>
        <end position="50"/>
    </location>
</feature>
<feature type="non-terminal residue" evidence="7">
    <location>
        <position position="1"/>
    </location>
</feature>
<dbReference type="HOGENOM" id="CLU_002678_42_21_1"/>
<evidence type="ECO:0000259" key="6">
    <source>
        <dbReference type="PROSITE" id="PS50157"/>
    </source>
</evidence>
<dbReference type="Gene3D" id="3.30.160.60">
    <property type="entry name" value="Classic Zinc Finger"/>
    <property type="match status" value="2"/>
</dbReference>
<protein>
    <recommendedName>
        <fullName evidence="6">C2H2-type domain-containing protein</fullName>
    </recommendedName>
</protein>
<dbReference type="GO" id="GO:0008270">
    <property type="term" value="F:zinc ion binding"/>
    <property type="evidence" value="ECO:0007669"/>
    <property type="project" value="UniProtKB-KW"/>
</dbReference>
<dbReference type="FunFam" id="3.30.160.60:FF:000446">
    <property type="entry name" value="Zinc finger protein"/>
    <property type="match status" value="1"/>
</dbReference>
<dbReference type="AlphaFoldDB" id="A0A0C9WVA8"/>
<dbReference type="GO" id="GO:0010468">
    <property type="term" value="P:regulation of gene expression"/>
    <property type="evidence" value="ECO:0007669"/>
    <property type="project" value="TreeGrafter"/>
</dbReference>
<evidence type="ECO:0000313" key="7">
    <source>
        <dbReference type="EMBL" id="KIJ92593.1"/>
    </source>
</evidence>
<accession>A0A0C9WVA8</accession>
<dbReference type="OrthoDB" id="3437960at2759"/>
<keyword evidence="8" id="KW-1185">Reference proteome</keyword>
<proteinExistence type="predicted"/>
<evidence type="ECO:0000256" key="5">
    <source>
        <dbReference type="PROSITE-ProRule" id="PRU00042"/>
    </source>
</evidence>
<keyword evidence="2" id="KW-0677">Repeat</keyword>
<feature type="non-terminal residue" evidence="7">
    <location>
        <position position="78"/>
    </location>
</feature>
<evidence type="ECO:0000256" key="1">
    <source>
        <dbReference type="ARBA" id="ARBA00022723"/>
    </source>
</evidence>
<sequence length="78" mass="8886">KKTVSSAKLRTASEKRRKKPGKFRCALCGNTFTEKHNLTNHHNSHRGVKPHSCERCPSAFAVRSSLTRHRKSCKQTKL</sequence>
<dbReference type="SUPFAM" id="SSF57667">
    <property type="entry name" value="beta-beta-alpha zinc fingers"/>
    <property type="match status" value="1"/>
</dbReference>
<dbReference type="SMART" id="SM00355">
    <property type="entry name" value="ZnF_C2H2"/>
    <property type="match status" value="2"/>
</dbReference>
<evidence type="ECO:0000256" key="3">
    <source>
        <dbReference type="ARBA" id="ARBA00022771"/>
    </source>
</evidence>
<dbReference type="PANTHER" id="PTHR16515">
    <property type="entry name" value="PR DOMAIN ZINC FINGER PROTEIN"/>
    <property type="match status" value="1"/>
</dbReference>
<dbReference type="InterPro" id="IPR013087">
    <property type="entry name" value="Znf_C2H2_type"/>
</dbReference>
<reference evidence="8" key="2">
    <citation type="submission" date="2015-01" db="EMBL/GenBank/DDBJ databases">
        <title>Evolutionary Origins and Diversification of the Mycorrhizal Mutualists.</title>
        <authorList>
            <consortium name="DOE Joint Genome Institute"/>
            <consortium name="Mycorrhizal Genomics Consortium"/>
            <person name="Kohler A."/>
            <person name="Kuo A."/>
            <person name="Nagy L.G."/>
            <person name="Floudas D."/>
            <person name="Copeland A."/>
            <person name="Barry K.W."/>
            <person name="Cichocki N."/>
            <person name="Veneault-Fourrey C."/>
            <person name="LaButti K."/>
            <person name="Lindquist E.A."/>
            <person name="Lipzen A."/>
            <person name="Lundell T."/>
            <person name="Morin E."/>
            <person name="Murat C."/>
            <person name="Riley R."/>
            <person name="Ohm R."/>
            <person name="Sun H."/>
            <person name="Tunlid A."/>
            <person name="Henrissat B."/>
            <person name="Grigoriev I.V."/>
            <person name="Hibbett D.S."/>
            <person name="Martin F."/>
        </authorList>
    </citation>
    <scope>NUCLEOTIDE SEQUENCE [LARGE SCALE GENOMIC DNA]</scope>
    <source>
        <strain evidence="8">LaAM-08-1</strain>
    </source>
</reference>
<feature type="domain" description="C2H2-type" evidence="6">
    <location>
        <begin position="51"/>
        <end position="78"/>
    </location>
</feature>
<keyword evidence="3 5" id="KW-0863">Zinc-finger</keyword>
<dbReference type="GO" id="GO:0005634">
    <property type="term" value="C:nucleus"/>
    <property type="evidence" value="ECO:0007669"/>
    <property type="project" value="TreeGrafter"/>
</dbReference>
<organism evidence="7 8">
    <name type="scientific">Laccaria amethystina LaAM-08-1</name>
    <dbReference type="NCBI Taxonomy" id="1095629"/>
    <lineage>
        <taxon>Eukaryota</taxon>
        <taxon>Fungi</taxon>
        <taxon>Dikarya</taxon>
        <taxon>Basidiomycota</taxon>
        <taxon>Agaricomycotina</taxon>
        <taxon>Agaricomycetes</taxon>
        <taxon>Agaricomycetidae</taxon>
        <taxon>Agaricales</taxon>
        <taxon>Agaricineae</taxon>
        <taxon>Hydnangiaceae</taxon>
        <taxon>Laccaria</taxon>
    </lineage>
</organism>